<feature type="binding site" evidence="16">
    <location>
        <position position="143"/>
    </location>
    <ligand>
        <name>NAD(+)</name>
        <dbReference type="ChEBI" id="CHEBI:57540"/>
    </ligand>
</feature>
<dbReference type="FunFam" id="3.40.50.720:FF:000019">
    <property type="entry name" value="Glycerol-3-phosphate dehydrogenase [NAD(P)+]"/>
    <property type="match status" value="1"/>
</dbReference>
<feature type="binding site" evidence="16">
    <location>
        <begin position="12"/>
        <end position="17"/>
    </location>
    <ligand>
        <name>NAD(+)</name>
        <dbReference type="ChEBI" id="CHEBI:57540"/>
    </ligand>
</feature>
<dbReference type="GO" id="GO:0046474">
    <property type="term" value="P:glycerophospholipid biosynthetic process"/>
    <property type="evidence" value="ECO:0007669"/>
    <property type="project" value="TreeGrafter"/>
</dbReference>
<dbReference type="PROSITE" id="PS00957">
    <property type="entry name" value="NAD_G3PDH"/>
    <property type="match status" value="1"/>
</dbReference>
<keyword evidence="21" id="KW-1185">Reference proteome</keyword>
<accession>A0A918JH23</accession>
<feature type="binding site" evidence="15">
    <location>
        <begin position="259"/>
        <end position="260"/>
    </location>
    <ligand>
        <name>substrate</name>
    </ligand>
</feature>
<keyword evidence="7 13" id="KW-0594">Phospholipid biosynthesis</keyword>
<keyword evidence="6 13" id="KW-0443">Lipid metabolism</keyword>
<keyword evidence="13" id="KW-0963">Cytoplasm</keyword>
<dbReference type="PRINTS" id="PR00077">
    <property type="entry name" value="GPDHDRGNASE"/>
</dbReference>
<evidence type="ECO:0000256" key="12">
    <source>
        <dbReference type="ARBA" id="ARBA00080511"/>
    </source>
</evidence>
<feature type="binding site" evidence="13">
    <location>
        <position position="248"/>
    </location>
    <ligand>
        <name>sn-glycerol 3-phosphate</name>
        <dbReference type="ChEBI" id="CHEBI:57597"/>
    </ligand>
</feature>
<dbReference type="SUPFAM" id="SSF48179">
    <property type="entry name" value="6-phosphogluconate dehydrogenase C-terminal domain-like"/>
    <property type="match status" value="1"/>
</dbReference>
<proteinExistence type="inferred from homology"/>
<feature type="binding site" evidence="13">
    <location>
        <position position="260"/>
    </location>
    <ligand>
        <name>sn-glycerol 3-phosphate</name>
        <dbReference type="ChEBI" id="CHEBI:57597"/>
    </ligand>
</feature>
<feature type="binding site" evidence="13">
    <location>
        <position position="259"/>
    </location>
    <ligand>
        <name>NADPH</name>
        <dbReference type="ChEBI" id="CHEBI:57783"/>
    </ligand>
</feature>
<keyword evidence="5 13" id="KW-0520">NAD</keyword>
<evidence type="ECO:0000256" key="9">
    <source>
        <dbReference type="ARBA" id="ARBA00052716"/>
    </source>
</evidence>
<evidence type="ECO:0000256" key="14">
    <source>
        <dbReference type="PIRSR" id="PIRSR000114-1"/>
    </source>
</evidence>
<feature type="binding site" evidence="15">
    <location>
        <position position="110"/>
    </location>
    <ligand>
        <name>substrate</name>
    </ligand>
</feature>
<comment type="caution">
    <text evidence="13">Lacks conserved residue(s) required for the propagation of feature annotation.</text>
</comment>
<sequence length="337" mass="35871">MNPNANAVSVLGAGSYGTALAFCLARNGVPTYLWGRDTEHMRALSDSRENARYLPGATFPEQLSIETDLAAAVSASRDILVVVPSHAFKAMLETIQPMLSDAHRVIWATKGLEPGSGRLLREVALDVLGDTYPLAVLSGPTFAKEMVAGLPTAISLSSTDQQLIDDFAAKLHCAKSFRVYKNPDFIGVQLGGAVKNVIAIGAGLADGLGFGANARTALITRGLAELTRLGVNLGAQPETFMGMAGLGDLVLTCTDNQSRNRRFGLALGQGKSVDTAMQEIGQVVEGYRNTEEVHILSKRLGVEMPICEQIYAVLYQGKPPKEAALTLLGRELKDETA</sequence>
<feature type="binding site" evidence="13">
    <location>
        <position position="36"/>
    </location>
    <ligand>
        <name>NADPH</name>
        <dbReference type="ChEBI" id="CHEBI:57783"/>
    </ligand>
</feature>
<feature type="binding site" evidence="13">
    <location>
        <position position="53"/>
    </location>
    <ligand>
        <name>NADPH</name>
        <dbReference type="ChEBI" id="CHEBI:57783"/>
    </ligand>
</feature>
<evidence type="ECO:0000256" key="1">
    <source>
        <dbReference type="ARBA" id="ARBA00011009"/>
    </source>
</evidence>
<dbReference type="Pfam" id="PF01210">
    <property type="entry name" value="NAD_Gly3P_dh_N"/>
    <property type="match status" value="1"/>
</dbReference>
<reference evidence="20" key="1">
    <citation type="journal article" date="2014" name="Int. J. Syst. Evol. Microbiol.">
        <title>Complete genome sequence of Corynebacterium casei LMG S-19264T (=DSM 44701T), isolated from a smear-ripened cheese.</title>
        <authorList>
            <consortium name="US DOE Joint Genome Institute (JGI-PGF)"/>
            <person name="Walter F."/>
            <person name="Albersmeier A."/>
            <person name="Kalinowski J."/>
            <person name="Ruckert C."/>
        </authorList>
    </citation>
    <scope>NUCLEOTIDE SEQUENCE</scope>
    <source>
        <strain evidence="20">KCTC 22164</strain>
    </source>
</reference>
<feature type="domain" description="Glycerol-3-phosphate dehydrogenase NAD-dependent C-terminal" evidence="19">
    <location>
        <begin position="184"/>
        <end position="323"/>
    </location>
</feature>
<organism evidence="20 21">
    <name type="scientific">Alteromonas halophila</name>
    <dbReference type="NCBI Taxonomy" id="516698"/>
    <lineage>
        <taxon>Bacteria</taxon>
        <taxon>Pseudomonadati</taxon>
        <taxon>Pseudomonadota</taxon>
        <taxon>Gammaproteobacteria</taxon>
        <taxon>Alteromonadales</taxon>
        <taxon>Alteromonadaceae</taxon>
        <taxon>Alteromonas/Salinimonas group</taxon>
        <taxon>Alteromonas</taxon>
    </lineage>
</organism>
<dbReference type="Gene3D" id="3.40.50.720">
    <property type="entry name" value="NAD(P)-binding Rossmann-like Domain"/>
    <property type="match status" value="1"/>
</dbReference>
<feature type="binding site" evidence="13">
    <location>
        <position position="16"/>
    </location>
    <ligand>
        <name>NADPH</name>
        <dbReference type="ChEBI" id="CHEBI:57783"/>
    </ligand>
</feature>
<dbReference type="AlphaFoldDB" id="A0A918JH23"/>
<comment type="similarity">
    <text evidence="1 13 17">Belongs to the NAD-dependent glycerol-3-phosphate dehydrogenase family.</text>
</comment>
<dbReference type="EMBL" id="BMXP01000002">
    <property type="protein sequence ID" value="GGW79082.1"/>
    <property type="molecule type" value="Genomic_DNA"/>
</dbReference>
<evidence type="ECO:0000313" key="20">
    <source>
        <dbReference type="EMBL" id="GGW79082.1"/>
    </source>
</evidence>
<feature type="binding site" evidence="16">
    <location>
        <position position="259"/>
    </location>
    <ligand>
        <name>NAD(+)</name>
        <dbReference type="ChEBI" id="CHEBI:57540"/>
    </ligand>
</feature>
<feature type="active site" description="Proton acceptor" evidence="13 14">
    <location>
        <position position="195"/>
    </location>
</feature>
<name>A0A918JH23_9ALTE</name>
<evidence type="ECO:0000259" key="18">
    <source>
        <dbReference type="Pfam" id="PF01210"/>
    </source>
</evidence>
<comment type="pathway">
    <text evidence="13">Membrane lipid metabolism; glycerophospholipid metabolism.</text>
</comment>
<reference evidence="20" key="2">
    <citation type="submission" date="2020-09" db="EMBL/GenBank/DDBJ databases">
        <authorList>
            <person name="Sun Q."/>
            <person name="Kim S."/>
        </authorList>
    </citation>
    <scope>NUCLEOTIDE SEQUENCE</scope>
    <source>
        <strain evidence="20">KCTC 22164</strain>
    </source>
</reference>
<evidence type="ECO:0000256" key="3">
    <source>
        <dbReference type="ARBA" id="ARBA00022857"/>
    </source>
</evidence>
<dbReference type="GO" id="GO:0046168">
    <property type="term" value="P:glycerol-3-phosphate catabolic process"/>
    <property type="evidence" value="ECO:0007669"/>
    <property type="project" value="InterPro"/>
</dbReference>
<feature type="binding site" evidence="13">
    <location>
        <position position="139"/>
    </location>
    <ligand>
        <name>sn-glycerol 3-phosphate</name>
        <dbReference type="ChEBI" id="CHEBI:57597"/>
    </ligand>
</feature>
<evidence type="ECO:0000256" key="11">
    <source>
        <dbReference type="ARBA" id="ARBA00069372"/>
    </source>
</evidence>
<dbReference type="NCBIfam" id="NF000939">
    <property type="entry name" value="PRK00094.1-1"/>
    <property type="match status" value="1"/>
</dbReference>
<comment type="function">
    <text evidence="13">Catalyzes the reduction of the glycolytic intermediate dihydroxyacetone phosphate (DHAP) to sn-glycerol 3-phosphate (G3P), the key precursor for phospholipid synthesis.</text>
</comment>
<dbReference type="GO" id="GO:0047952">
    <property type="term" value="F:glycerol-3-phosphate dehydrogenase [NAD(P)+] activity"/>
    <property type="evidence" value="ECO:0007669"/>
    <property type="project" value="UniProtKB-UniRule"/>
</dbReference>
<evidence type="ECO:0000256" key="5">
    <source>
        <dbReference type="ARBA" id="ARBA00023027"/>
    </source>
</evidence>
<feature type="binding site" evidence="13">
    <location>
        <position position="259"/>
    </location>
    <ligand>
        <name>sn-glycerol 3-phosphate</name>
        <dbReference type="ChEBI" id="CHEBI:57597"/>
    </ligand>
</feature>
<evidence type="ECO:0000256" key="4">
    <source>
        <dbReference type="ARBA" id="ARBA00023002"/>
    </source>
</evidence>
<dbReference type="GO" id="GO:0005975">
    <property type="term" value="P:carbohydrate metabolic process"/>
    <property type="evidence" value="ECO:0007669"/>
    <property type="project" value="InterPro"/>
</dbReference>
<dbReference type="Pfam" id="PF07479">
    <property type="entry name" value="NAD_Gly3P_dh_C"/>
    <property type="match status" value="1"/>
</dbReference>
<dbReference type="FunFam" id="1.10.1040.10:FF:000001">
    <property type="entry name" value="Glycerol-3-phosphate dehydrogenase [NAD(P)+]"/>
    <property type="match status" value="1"/>
</dbReference>
<dbReference type="InterPro" id="IPR006168">
    <property type="entry name" value="G3P_DH_NAD-dep"/>
</dbReference>
<evidence type="ECO:0000256" key="16">
    <source>
        <dbReference type="PIRSR" id="PIRSR000114-3"/>
    </source>
</evidence>
<dbReference type="RefSeq" id="WP_373293830.1">
    <property type="nucleotide sequence ID" value="NZ_BMXP01000002.1"/>
</dbReference>
<feature type="binding site" evidence="13">
    <location>
        <position position="110"/>
    </location>
    <ligand>
        <name>NADPH</name>
        <dbReference type="ChEBI" id="CHEBI:57783"/>
    </ligand>
</feature>
<keyword evidence="8 13" id="KW-1208">Phospholipid metabolism</keyword>
<evidence type="ECO:0000313" key="21">
    <source>
        <dbReference type="Proteomes" id="UP000631300"/>
    </source>
</evidence>
<evidence type="ECO:0000256" key="2">
    <source>
        <dbReference type="ARBA" id="ARBA00022516"/>
    </source>
</evidence>
<dbReference type="HAMAP" id="MF_00394">
    <property type="entry name" value="NAD_Glyc3P_dehydrog"/>
    <property type="match status" value="1"/>
</dbReference>
<comment type="caution">
    <text evidence="20">The sequence shown here is derived from an EMBL/GenBank/DDBJ whole genome shotgun (WGS) entry which is preliminary data.</text>
</comment>
<dbReference type="PANTHER" id="PTHR11728:SF1">
    <property type="entry name" value="GLYCEROL-3-PHOSPHATE DEHYDROGENASE [NAD(+)] 2, CHLOROPLASTIC"/>
    <property type="match status" value="1"/>
</dbReference>
<keyword evidence="3 13" id="KW-0521">NADP</keyword>
<dbReference type="NCBIfam" id="NF000942">
    <property type="entry name" value="PRK00094.1-4"/>
    <property type="match status" value="1"/>
</dbReference>
<feature type="binding site" evidence="13">
    <location>
        <position position="15"/>
    </location>
    <ligand>
        <name>NADPH</name>
        <dbReference type="ChEBI" id="CHEBI:57783"/>
    </ligand>
</feature>
<keyword evidence="13" id="KW-0547">Nucleotide-binding</keyword>
<dbReference type="PANTHER" id="PTHR11728">
    <property type="entry name" value="GLYCEROL-3-PHOSPHATE DEHYDROGENASE"/>
    <property type="match status" value="1"/>
</dbReference>
<feature type="binding site" evidence="13">
    <location>
        <position position="195"/>
    </location>
    <ligand>
        <name>sn-glycerol 3-phosphate</name>
        <dbReference type="ChEBI" id="CHEBI:57597"/>
    </ligand>
</feature>
<feature type="binding site" evidence="13">
    <location>
        <position position="258"/>
    </location>
    <ligand>
        <name>sn-glycerol 3-phosphate</name>
        <dbReference type="ChEBI" id="CHEBI:57597"/>
    </ligand>
</feature>
<comment type="subcellular location">
    <subcellularLocation>
        <location evidence="13">Cytoplasm</location>
    </subcellularLocation>
</comment>
<dbReference type="Gene3D" id="1.10.1040.10">
    <property type="entry name" value="N-(1-d-carboxylethyl)-l-norvaline Dehydrogenase, domain 2"/>
    <property type="match status" value="1"/>
</dbReference>
<evidence type="ECO:0000256" key="7">
    <source>
        <dbReference type="ARBA" id="ARBA00023209"/>
    </source>
</evidence>
<gene>
    <name evidence="13 20" type="primary">gpsA</name>
    <name evidence="20" type="ORF">GCM10007391_09700</name>
</gene>
<comment type="catalytic activity">
    <reaction evidence="9">
        <text>sn-glycerol 3-phosphate + NADP(+) = dihydroxyacetone phosphate + NADPH + H(+)</text>
        <dbReference type="Rhea" id="RHEA:11096"/>
        <dbReference type="ChEBI" id="CHEBI:15378"/>
        <dbReference type="ChEBI" id="CHEBI:57597"/>
        <dbReference type="ChEBI" id="CHEBI:57642"/>
        <dbReference type="ChEBI" id="CHEBI:57783"/>
        <dbReference type="ChEBI" id="CHEBI:58349"/>
        <dbReference type="EC" id="1.1.1.94"/>
    </reaction>
    <physiologicalReaction direction="right-to-left" evidence="9">
        <dbReference type="Rhea" id="RHEA:11098"/>
    </physiologicalReaction>
</comment>
<dbReference type="GO" id="GO:0005829">
    <property type="term" value="C:cytosol"/>
    <property type="evidence" value="ECO:0007669"/>
    <property type="project" value="TreeGrafter"/>
</dbReference>
<comment type="catalytic activity">
    <reaction evidence="13">
        <text>sn-glycerol 3-phosphate + NAD(+) = dihydroxyacetone phosphate + NADH + H(+)</text>
        <dbReference type="Rhea" id="RHEA:11092"/>
        <dbReference type="ChEBI" id="CHEBI:15378"/>
        <dbReference type="ChEBI" id="CHEBI:57540"/>
        <dbReference type="ChEBI" id="CHEBI:57597"/>
        <dbReference type="ChEBI" id="CHEBI:57642"/>
        <dbReference type="ChEBI" id="CHEBI:57945"/>
        <dbReference type="EC" id="1.1.1.94"/>
    </reaction>
</comment>
<evidence type="ECO:0000256" key="8">
    <source>
        <dbReference type="ARBA" id="ARBA00023264"/>
    </source>
</evidence>
<evidence type="ECO:0000256" key="6">
    <source>
        <dbReference type="ARBA" id="ARBA00023098"/>
    </source>
</evidence>
<evidence type="ECO:0000259" key="19">
    <source>
        <dbReference type="Pfam" id="PF07479"/>
    </source>
</evidence>
<dbReference type="InterPro" id="IPR006109">
    <property type="entry name" value="G3P_DH_NAD-dep_C"/>
</dbReference>
<evidence type="ECO:0000256" key="15">
    <source>
        <dbReference type="PIRSR" id="PIRSR000114-2"/>
    </source>
</evidence>
<protein>
    <recommendedName>
        <fullName evidence="11 13">Glycerol-3-phosphate dehydrogenase [NAD(P)+]</fullName>
        <ecNumber evidence="10 13">1.1.1.94</ecNumber>
    </recommendedName>
    <alternativeName>
        <fullName evidence="13">NAD(P)(+)-dependent glycerol-3-phosphate dehydrogenase</fullName>
    </alternativeName>
    <alternativeName>
        <fullName evidence="12 13">NAD(P)H-dependent dihydroxyacetone-phosphate reductase</fullName>
    </alternativeName>
</protein>
<feature type="binding site" evidence="13">
    <location>
        <position position="110"/>
    </location>
    <ligand>
        <name>sn-glycerol 3-phosphate</name>
        <dbReference type="ChEBI" id="CHEBI:57597"/>
    </ligand>
</feature>
<dbReference type="NCBIfam" id="NF000940">
    <property type="entry name" value="PRK00094.1-2"/>
    <property type="match status" value="1"/>
</dbReference>
<evidence type="ECO:0000256" key="17">
    <source>
        <dbReference type="RuleBase" id="RU000437"/>
    </source>
</evidence>
<keyword evidence="4 13" id="KW-0560">Oxidoreductase</keyword>
<dbReference type="GO" id="GO:0051287">
    <property type="term" value="F:NAD binding"/>
    <property type="evidence" value="ECO:0007669"/>
    <property type="project" value="InterPro"/>
</dbReference>
<feature type="binding site" evidence="13">
    <location>
        <position position="141"/>
    </location>
    <ligand>
        <name>sn-glycerol 3-phosphate</name>
        <dbReference type="ChEBI" id="CHEBI:57597"/>
    </ligand>
</feature>
<dbReference type="Proteomes" id="UP000631300">
    <property type="component" value="Unassembled WGS sequence"/>
</dbReference>
<dbReference type="GO" id="GO:0046167">
    <property type="term" value="P:glycerol-3-phosphate biosynthetic process"/>
    <property type="evidence" value="ECO:0007669"/>
    <property type="project" value="UniProtKB-UniRule"/>
</dbReference>
<feature type="binding site" evidence="13">
    <location>
        <position position="143"/>
    </location>
    <ligand>
        <name>NADPH</name>
        <dbReference type="ChEBI" id="CHEBI:57783"/>
    </ligand>
</feature>
<keyword evidence="2 13" id="KW-0444">Lipid biosynthesis</keyword>
<dbReference type="SUPFAM" id="SSF51735">
    <property type="entry name" value="NAD(P)-binding Rossmann-fold domains"/>
    <property type="match status" value="1"/>
</dbReference>
<evidence type="ECO:0000256" key="10">
    <source>
        <dbReference type="ARBA" id="ARBA00066687"/>
    </source>
</evidence>
<dbReference type="PIRSF" id="PIRSF000114">
    <property type="entry name" value="Glycerol-3-P_dh"/>
    <property type="match status" value="1"/>
</dbReference>
<dbReference type="EC" id="1.1.1.94" evidence="10 13"/>
<feature type="domain" description="Glycerol-3-phosphate dehydrogenase NAD-dependent N-terminal" evidence="18">
    <location>
        <begin position="8"/>
        <end position="163"/>
    </location>
</feature>
<feature type="binding site" evidence="13">
    <location>
        <position position="285"/>
    </location>
    <ligand>
        <name>NADPH</name>
        <dbReference type="ChEBI" id="CHEBI:57783"/>
    </ligand>
</feature>
<dbReference type="InterPro" id="IPR036291">
    <property type="entry name" value="NAD(P)-bd_dom_sf"/>
</dbReference>
<evidence type="ECO:0000256" key="13">
    <source>
        <dbReference type="HAMAP-Rule" id="MF_00394"/>
    </source>
</evidence>
<feature type="binding site" evidence="13">
    <location>
        <position position="283"/>
    </location>
    <ligand>
        <name>NADPH</name>
        <dbReference type="ChEBI" id="CHEBI:57783"/>
    </ligand>
</feature>
<dbReference type="InterPro" id="IPR011128">
    <property type="entry name" value="G3P_DH_NAD-dep_N"/>
</dbReference>
<dbReference type="InterPro" id="IPR013328">
    <property type="entry name" value="6PGD_dom2"/>
</dbReference>
<dbReference type="InterPro" id="IPR008927">
    <property type="entry name" value="6-PGluconate_DH-like_C_sf"/>
</dbReference>